<dbReference type="Proteomes" id="UP000588098">
    <property type="component" value="Unassembled WGS sequence"/>
</dbReference>
<name>A0A7W9QHX0_9ACTN</name>
<evidence type="ECO:0000313" key="2">
    <source>
        <dbReference type="Proteomes" id="UP000588098"/>
    </source>
</evidence>
<comment type="caution">
    <text evidence="1">The sequence shown here is derived from an EMBL/GenBank/DDBJ whole genome shotgun (WGS) entry which is preliminary data.</text>
</comment>
<organism evidence="1 2">
    <name type="scientific">Streptomyces zagrosensis</name>
    <dbReference type="NCBI Taxonomy" id="1042984"/>
    <lineage>
        <taxon>Bacteria</taxon>
        <taxon>Bacillati</taxon>
        <taxon>Actinomycetota</taxon>
        <taxon>Actinomycetes</taxon>
        <taxon>Kitasatosporales</taxon>
        <taxon>Streptomycetaceae</taxon>
        <taxon>Streptomyces</taxon>
    </lineage>
</organism>
<reference evidence="1 2" key="1">
    <citation type="submission" date="2020-08" db="EMBL/GenBank/DDBJ databases">
        <title>Genomic Encyclopedia of Type Strains, Phase III (KMG-III): the genomes of soil and plant-associated and newly described type strains.</title>
        <authorList>
            <person name="Whitman W."/>
        </authorList>
    </citation>
    <scope>NUCLEOTIDE SEQUENCE [LARGE SCALE GENOMIC DNA]</scope>
    <source>
        <strain evidence="1 2">CECT 8305</strain>
    </source>
</reference>
<sequence>MPPGIKFCYTCDTDEPHRPLTENEEVWLKDRTGQKNVDGYFMCEAPSCRNVRTGFDKRPFDPVIRVPLPD</sequence>
<dbReference type="RefSeq" id="WP_184578066.1">
    <property type="nucleotide sequence ID" value="NZ_JACHJL010000022.1"/>
</dbReference>
<gene>
    <name evidence="1" type="ORF">FHS42_006370</name>
</gene>
<keyword evidence="2" id="KW-1185">Reference proteome</keyword>
<dbReference type="AlphaFoldDB" id="A0A7W9QHX0"/>
<dbReference type="EMBL" id="JACHJL010000022">
    <property type="protein sequence ID" value="MBB5939277.1"/>
    <property type="molecule type" value="Genomic_DNA"/>
</dbReference>
<proteinExistence type="predicted"/>
<accession>A0A7W9QHX0</accession>
<evidence type="ECO:0000313" key="1">
    <source>
        <dbReference type="EMBL" id="MBB5939277.1"/>
    </source>
</evidence>
<protein>
    <submittedName>
        <fullName evidence="1">Uncharacterized protein</fullName>
    </submittedName>
</protein>